<organism evidence="2 3">
    <name type="scientific">Pseudolabrys taiwanensis</name>
    <dbReference type="NCBI Taxonomy" id="331696"/>
    <lineage>
        <taxon>Bacteria</taxon>
        <taxon>Pseudomonadati</taxon>
        <taxon>Pseudomonadota</taxon>
        <taxon>Alphaproteobacteria</taxon>
        <taxon>Hyphomicrobiales</taxon>
        <taxon>Xanthobacteraceae</taxon>
        <taxon>Pseudolabrys</taxon>
    </lineage>
</organism>
<evidence type="ECO:0000313" key="3">
    <source>
        <dbReference type="Proteomes" id="UP000254889"/>
    </source>
</evidence>
<dbReference type="RefSeq" id="WP_115689008.1">
    <property type="nucleotide sequence ID" value="NZ_CP031417.1"/>
</dbReference>
<accession>A0A345ZSJ2</accession>
<dbReference type="OrthoDB" id="7375646at2"/>
<keyword evidence="3" id="KW-1185">Reference proteome</keyword>
<proteinExistence type="predicted"/>
<protein>
    <submittedName>
        <fullName evidence="2">Uncharacterized protein</fullName>
    </submittedName>
</protein>
<sequence length="152" mass="16837">MCDYSLHGVASRPASVGDKLVSTAFTGSFTRGFTAKEEPLVAVCLRPGTELAFEDDVQIEHVFRRLLPRFGFGNTGQRVARFRQVQMDRPDTHHDALEFPNGKVVLVTRLCLGQRATVLQLPAGAHAEREAHPEVTRERPAAEQKEQSQLSA</sequence>
<evidence type="ECO:0000256" key="1">
    <source>
        <dbReference type="SAM" id="MobiDB-lite"/>
    </source>
</evidence>
<evidence type="ECO:0000313" key="2">
    <source>
        <dbReference type="EMBL" id="AXK79889.1"/>
    </source>
</evidence>
<dbReference type="EMBL" id="CP031417">
    <property type="protein sequence ID" value="AXK79889.1"/>
    <property type="molecule type" value="Genomic_DNA"/>
</dbReference>
<name>A0A345ZSJ2_9HYPH</name>
<dbReference type="AlphaFoldDB" id="A0A345ZSJ2"/>
<feature type="compositionally biased region" description="Basic and acidic residues" evidence="1">
    <location>
        <begin position="126"/>
        <end position="146"/>
    </location>
</feature>
<dbReference type="KEGG" id="ptaw:DW352_04770"/>
<gene>
    <name evidence="2" type="ORF">DW352_04770</name>
</gene>
<feature type="region of interest" description="Disordered" evidence="1">
    <location>
        <begin position="123"/>
        <end position="152"/>
    </location>
</feature>
<reference evidence="2 3" key="1">
    <citation type="submission" date="2018-07" db="EMBL/GenBank/DDBJ databases">
        <authorList>
            <person name="Quirk P.G."/>
            <person name="Krulwich T.A."/>
        </authorList>
    </citation>
    <scope>NUCLEOTIDE SEQUENCE [LARGE SCALE GENOMIC DNA]</scope>
    <source>
        <strain evidence="2 3">CC-BB4</strain>
    </source>
</reference>
<dbReference type="Proteomes" id="UP000254889">
    <property type="component" value="Chromosome"/>
</dbReference>